<dbReference type="InterPro" id="IPR023096">
    <property type="entry name" value="G6P_Isomerase_C"/>
</dbReference>
<reference evidence="9 10" key="1">
    <citation type="submission" date="2019-08" db="EMBL/GenBank/DDBJ databases">
        <authorList>
            <person name="Guy L."/>
        </authorList>
    </citation>
    <scope>NUCLEOTIDE SEQUENCE [LARGE SCALE GENOMIC DNA]</scope>
    <source>
        <strain evidence="9 10">SGT-108</strain>
    </source>
</reference>
<keyword evidence="7" id="KW-0963">Cytoplasm</keyword>
<feature type="active site" evidence="7">
    <location>
        <position position="383"/>
    </location>
</feature>
<evidence type="ECO:0000313" key="10">
    <source>
        <dbReference type="Proteomes" id="UP000324194"/>
    </source>
</evidence>
<dbReference type="InterPro" id="IPR046348">
    <property type="entry name" value="SIS_dom_sf"/>
</dbReference>
<comment type="function">
    <text evidence="7">Catalyzes the reversible isomerization of glucose-6-phosphate to fructose-6-phosphate.</text>
</comment>
<gene>
    <name evidence="7 9" type="primary">pgi</name>
    <name evidence="9" type="ORF">AQUSIP_22070</name>
</gene>
<dbReference type="HAMAP" id="MF_00473">
    <property type="entry name" value="G6P_isomerase"/>
    <property type="match status" value="1"/>
</dbReference>
<evidence type="ECO:0000256" key="7">
    <source>
        <dbReference type="HAMAP-Rule" id="MF_00473"/>
    </source>
</evidence>
<dbReference type="PROSITE" id="PS00765">
    <property type="entry name" value="P_GLUCOSE_ISOMERASE_1"/>
    <property type="match status" value="1"/>
</dbReference>
<proteinExistence type="inferred from homology"/>
<keyword evidence="5 7" id="KW-0413">Isomerase</keyword>
<organism evidence="9 10">
    <name type="scientific">Aquicella siphonis</name>
    <dbReference type="NCBI Taxonomy" id="254247"/>
    <lineage>
        <taxon>Bacteria</taxon>
        <taxon>Pseudomonadati</taxon>
        <taxon>Pseudomonadota</taxon>
        <taxon>Gammaproteobacteria</taxon>
        <taxon>Legionellales</taxon>
        <taxon>Coxiellaceae</taxon>
        <taxon>Aquicella</taxon>
    </lineage>
</organism>
<dbReference type="Gene3D" id="1.10.1390.10">
    <property type="match status" value="1"/>
</dbReference>
<dbReference type="GO" id="GO:0006094">
    <property type="term" value="P:gluconeogenesis"/>
    <property type="evidence" value="ECO:0007669"/>
    <property type="project" value="UniProtKB-UniRule"/>
</dbReference>
<evidence type="ECO:0000256" key="6">
    <source>
        <dbReference type="ARBA" id="ARBA00029321"/>
    </source>
</evidence>
<evidence type="ECO:0000313" key="9">
    <source>
        <dbReference type="EMBL" id="VVC76880.1"/>
    </source>
</evidence>
<dbReference type="PANTHER" id="PTHR11469">
    <property type="entry name" value="GLUCOSE-6-PHOSPHATE ISOMERASE"/>
    <property type="match status" value="1"/>
</dbReference>
<comment type="pathway">
    <text evidence="7">Carbohydrate biosynthesis; gluconeogenesis.</text>
</comment>
<comment type="pathway">
    <text evidence="1 7 8">Carbohydrate degradation; glycolysis; D-glyceraldehyde 3-phosphate and glycerone phosphate from D-glucose: step 2/4.</text>
</comment>
<dbReference type="RefSeq" id="WP_148340162.1">
    <property type="nucleotide sequence ID" value="NZ_LR699119.1"/>
</dbReference>
<dbReference type="KEGG" id="asip:AQUSIP_22070"/>
<dbReference type="InterPro" id="IPR035482">
    <property type="entry name" value="SIS_PGI_2"/>
</dbReference>
<keyword evidence="4 7" id="KW-0324">Glycolysis</keyword>
<dbReference type="PROSITE" id="PS00174">
    <property type="entry name" value="P_GLUCOSE_ISOMERASE_2"/>
    <property type="match status" value="1"/>
</dbReference>
<name>A0A5E4PII7_9COXI</name>
<dbReference type="PROSITE" id="PS51463">
    <property type="entry name" value="P_GLUCOSE_ISOMERASE_3"/>
    <property type="match status" value="1"/>
</dbReference>
<evidence type="ECO:0000256" key="8">
    <source>
        <dbReference type="RuleBase" id="RU000612"/>
    </source>
</evidence>
<dbReference type="GO" id="GO:0048029">
    <property type="term" value="F:monosaccharide binding"/>
    <property type="evidence" value="ECO:0007669"/>
    <property type="project" value="TreeGrafter"/>
</dbReference>
<evidence type="ECO:0000256" key="1">
    <source>
        <dbReference type="ARBA" id="ARBA00004926"/>
    </source>
</evidence>
<evidence type="ECO:0000256" key="2">
    <source>
        <dbReference type="ARBA" id="ARBA00006604"/>
    </source>
</evidence>
<dbReference type="EMBL" id="LR699119">
    <property type="protein sequence ID" value="VVC76880.1"/>
    <property type="molecule type" value="Genomic_DNA"/>
</dbReference>
<dbReference type="SUPFAM" id="SSF53697">
    <property type="entry name" value="SIS domain"/>
    <property type="match status" value="1"/>
</dbReference>
<keyword evidence="10" id="KW-1185">Reference proteome</keyword>
<dbReference type="UniPathway" id="UPA00138"/>
<comment type="subcellular location">
    <subcellularLocation>
        <location evidence="7">Cytoplasm</location>
    </subcellularLocation>
</comment>
<feature type="active site" evidence="7">
    <location>
        <position position="512"/>
    </location>
</feature>
<accession>A0A5E4PII7</accession>
<protein>
    <recommendedName>
        <fullName evidence="7">Glucose-6-phosphate isomerase</fullName>
        <shortName evidence="7">GPI</shortName>
        <ecNumber evidence="7">5.3.1.9</ecNumber>
    </recommendedName>
    <alternativeName>
        <fullName evidence="7">Phosphoglucose isomerase</fullName>
        <shortName evidence="7">PGI</shortName>
    </alternativeName>
    <alternativeName>
        <fullName evidence="7">Phosphohexose isomerase</fullName>
        <shortName evidence="7">PHI</shortName>
    </alternativeName>
</protein>
<dbReference type="Pfam" id="PF00342">
    <property type="entry name" value="PGI"/>
    <property type="match status" value="1"/>
</dbReference>
<dbReference type="Proteomes" id="UP000324194">
    <property type="component" value="Chromosome 1"/>
</dbReference>
<dbReference type="InterPro" id="IPR018189">
    <property type="entry name" value="Phosphoglucose_isomerase_CS"/>
</dbReference>
<keyword evidence="3 7" id="KW-0312">Gluconeogenesis</keyword>
<evidence type="ECO:0000256" key="5">
    <source>
        <dbReference type="ARBA" id="ARBA00023235"/>
    </source>
</evidence>
<dbReference type="CDD" id="cd05016">
    <property type="entry name" value="SIS_PGI_2"/>
    <property type="match status" value="1"/>
</dbReference>
<dbReference type="InterPro" id="IPR001672">
    <property type="entry name" value="G6P_Isomerase"/>
</dbReference>
<evidence type="ECO:0000256" key="3">
    <source>
        <dbReference type="ARBA" id="ARBA00022432"/>
    </source>
</evidence>
<dbReference type="GO" id="GO:0051156">
    <property type="term" value="P:glucose 6-phosphate metabolic process"/>
    <property type="evidence" value="ECO:0007669"/>
    <property type="project" value="TreeGrafter"/>
</dbReference>
<dbReference type="GO" id="GO:0006096">
    <property type="term" value="P:glycolytic process"/>
    <property type="evidence" value="ECO:0007669"/>
    <property type="project" value="UniProtKB-UniRule"/>
</dbReference>
<dbReference type="AlphaFoldDB" id="A0A5E4PII7"/>
<dbReference type="Gene3D" id="3.40.50.10490">
    <property type="entry name" value="Glucose-6-phosphate isomerase like protein, domain 1"/>
    <property type="match status" value="2"/>
</dbReference>
<dbReference type="GO" id="GO:0005829">
    <property type="term" value="C:cytosol"/>
    <property type="evidence" value="ECO:0007669"/>
    <property type="project" value="TreeGrafter"/>
</dbReference>
<dbReference type="PANTHER" id="PTHR11469:SF1">
    <property type="entry name" value="GLUCOSE-6-PHOSPHATE ISOMERASE"/>
    <property type="match status" value="1"/>
</dbReference>
<dbReference type="CDD" id="cd05015">
    <property type="entry name" value="SIS_PGI_1"/>
    <property type="match status" value="1"/>
</dbReference>
<dbReference type="NCBIfam" id="NF001211">
    <property type="entry name" value="PRK00179.1"/>
    <property type="match status" value="1"/>
</dbReference>
<comment type="similarity">
    <text evidence="2 7 8">Belongs to the GPI family.</text>
</comment>
<dbReference type="GO" id="GO:0097367">
    <property type="term" value="F:carbohydrate derivative binding"/>
    <property type="evidence" value="ECO:0007669"/>
    <property type="project" value="InterPro"/>
</dbReference>
<dbReference type="PRINTS" id="PR00662">
    <property type="entry name" value="G6PISOMERASE"/>
</dbReference>
<dbReference type="InterPro" id="IPR035476">
    <property type="entry name" value="SIS_PGI_1"/>
</dbReference>
<dbReference type="GO" id="GO:0004347">
    <property type="term" value="F:glucose-6-phosphate isomerase activity"/>
    <property type="evidence" value="ECO:0007669"/>
    <property type="project" value="UniProtKB-UniRule"/>
</dbReference>
<comment type="catalytic activity">
    <reaction evidence="6 7 8">
        <text>alpha-D-glucose 6-phosphate = beta-D-fructose 6-phosphate</text>
        <dbReference type="Rhea" id="RHEA:11816"/>
        <dbReference type="ChEBI" id="CHEBI:57634"/>
        <dbReference type="ChEBI" id="CHEBI:58225"/>
        <dbReference type="EC" id="5.3.1.9"/>
    </reaction>
</comment>
<dbReference type="EC" id="5.3.1.9" evidence="7"/>
<sequence length="550" mass="61801">MNKLTELKEWDLLRRHHEEIASQHMRDWFAQDKQRFSKFHLRCGNILLDYSRNRITAKTLTLLCDLARAARLHDKIEALFGGEPVNVTETRPALHTALRDPDPADIRVNGENISLLINESTQKMRDFVTQIHHHTRTGITGKPISQIVNIGIGGSHLGPMMSTHALKDFAVANLDIHYIASVDDHQLKEVLPQINPETTLFIISSKSFSTIETLTNAHTVLKWMQDRLGPDVIRKHFVAVTASREKALAFGITEENIFPIWDWVGGRYSIWSAVGLPLMLMIGNEHYADFLQGAHEMDQHFRQAELAQNMPVLLAMLGIWYANFFGTNVQAVVPYTHRLRYLVPYLQQAEMESNGKCVALNSEQVRHTTSPVIFGEEGCSGQHAYHQLLHQGSHLIPVDFIFAGTAGETSRNLHQDLLLASCLSQAQALMCGKTYEECYKELLAAHYPQAAAAAQAHHQTIPGNKPSNILILNRLSPKSLGALIALYEHKIFVQGIIWGINSFDQWGVELGKQLLPSILKHVQDAQFDSPADPAAGIIHYLRTNTEEGDR</sequence>
<evidence type="ECO:0000256" key="4">
    <source>
        <dbReference type="ARBA" id="ARBA00023152"/>
    </source>
</evidence>
<feature type="active site" description="Proton donor" evidence="7">
    <location>
        <position position="352"/>
    </location>
</feature>
<dbReference type="UniPathway" id="UPA00109">
    <property type="reaction ID" value="UER00181"/>
</dbReference>
<dbReference type="OrthoDB" id="140919at2"/>